<reference evidence="8 9" key="1">
    <citation type="journal article" date="2004" name="Nature">
        <title>Genome sequence of the ultrasmall unicellular red alga Cyanidioschyzon merolae 10D.</title>
        <authorList>
            <person name="Matsuzaki M."/>
            <person name="Misumi O."/>
            <person name="Shin-i T."/>
            <person name="Maruyama S."/>
            <person name="Takahara M."/>
            <person name="Miyagishima S."/>
            <person name="Mori T."/>
            <person name="Nishida K."/>
            <person name="Yagisawa F."/>
            <person name="Nishida K."/>
            <person name="Yoshida Y."/>
            <person name="Nishimura Y."/>
            <person name="Nakao S."/>
            <person name="Kobayashi T."/>
            <person name="Momoyama Y."/>
            <person name="Higashiyama T."/>
            <person name="Minoda A."/>
            <person name="Sano M."/>
            <person name="Nomoto H."/>
            <person name="Oishi K."/>
            <person name="Hayashi H."/>
            <person name="Ohta F."/>
            <person name="Nishizaka S."/>
            <person name="Haga S."/>
            <person name="Miura S."/>
            <person name="Morishita T."/>
            <person name="Kabeya Y."/>
            <person name="Terasawa K."/>
            <person name="Suzuki Y."/>
            <person name="Ishii Y."/>
            <person name="Asakawa S."/>
            <person name="Takano H."/>
            <person name="Ohta N."/>
            <person name="Kuroiwa H."/>
            <person name="Tanaka K."/>
            <person name="Shimizu N."/>
            <person name="Sugano S."/>
            <person name="Sato N."/>
            <person name="Nozaki H."/>
            <person name="Ogasawara N."/>
            <person name="Kohara Y."/>
            <person name="Kuroiwa T."/>
        </authorList>
    </citation>
    <scope>NUCLEOTIDE SEQUENCE [LARGE SCALE GENOMIC DNA]</scope>
    <source>
        <strain evidence="8 9">10D</strain>
    </source>
</reference>
<keyword evidence="4 6" id="KW-0472">Membrane</keyword>
<accession>M1V5F7</accession>
<feature type="transmembrane region" description="Helical" evidence="6">
    <location>
        <begin position="190"/>
        <end position="215"/>
    </location>
</feature>
<keyword evidence="3 6" id="KW-1133">Transmembrane helix</keyword>
<evidence type="ECO:0008006" key="10">
    <source>
        <dbReference type="Google" id="ProtNLM"/>
    </source>
</evidence>
<dbReference type="GO" id="GO:0031464">
    <property type="term" value="C:Cul4A-RING E3 ubiquitin ligase complex"/>
    <property type="evidence" value="ECO:0007669"/>
    <property type="project" value="TreeGrafter"/>
</dbReference>
<dbReference type="InterPro" id="IPR002781">
    <property type="entry name" value="TM_pro_TauE-like"/>
</dbReference>
<sequence>MMRSRFSRQQKVYLPVIGGMLCLLALAGTSTTAATLCDYCSQIGRACNITLGQCVPCTPTSGCTERQVCNTNTGICAVKDLFHPFLWSDGVLIVLVFLATGLSNAGGIGGGILLVPLLSLFAGFTLKNASANAQPLIFGASIANAMVNVPRRHAARDTPRIDWNLVACTVPFFLMGTTPGTFMNQAFPSYFTAFVLALLLSVLSVQSALFGLRLLRERLQERHKNAADEQTWKAEAAGNAADDTLSSRVSSPSVAETAIPVQSNEVDDCGRDATDATKPSADRASAERPDSSDPHLNHESRGNGCCSAANASNAVDSSDVHATGSETAASSPSNNVHPLRPGRSRFLCYLDPLLCAQSREELLAAERPWFQWRYMLFLLACWLVLFIIQILSGSAEKHSPVGAPLCGAVYWILFAIQESVLFAMGCFTIWRNLSLNRLRDRLGYPWYSKNGLGDIRWTRALIFGYPVWAFIAGVFGSWVGIGGSSLLIPFLNLVGRADPATVQSSMSLSNLLGSASGAFVYLAQGRLNISYGLFFGLFALLGSYTGVWMVYFLVERYQIRALFVFALTICFVTALGAILYIAIRNTLGVEAAGVGWVFTNICAYVG</sequence>
<dbReference type="OMA" id="PIHIAFC"/>
<dbReference type="KEGG" id="cme:CYME_CMK237C"/>
<dbReference type="PANTHER" id="PTHR14255">
    <property type="entry name" value="CEREBLON"/>
    <property type="match status" value="1"/>
</dbReference>
<dbReference type="Pfam" id="PF01925">
    <property type="entry name" value="TauE"/>
    <property type="match status" value="2"/>
</dbReference>
<feature type="compositionally biased region" description="Basic and acidic residues" evidence="5">
    <location>
        <begin position="268"/>
        <end position="301"/>
    </location>
</feature>
<reference evidence="8 9" key="2">
    <citation type="journal article" date="2007" name="BMC Biol.">
        <title>A 100%-complete sequence reveals unusually simple genomic features in the hot-spring red alga Cyanidioschyzon merolae.</title>
        <authorList>
            <person name="Nozaki H."/>
            <person name="Takano H."/>
            <person name="Misumi O."/>
            <person name="Terasawa K."/>
            <person name="Matsuzaki M."/>
            <person name="Maruyama S."/>
            <person name="Nishida K."/>
            <person name="Yagisawa F."/>
            <person name="Yoshida Y."/>
            <person name="Fujiwara T."/>
            <person name="Takio S."/>
            <person name="Tamura K."/>
            <person name="Chung S.J."/>
            <person name="Nakamura S."/>
            <person name="Kuroiwa H."/>
            <person name="Tanaka K."/>
            <person name="Sato N."/>
            <person name="Kuroiwa T."/>
        </authorList>
    </citation>
    <scope>NUCLEOTIDE SEQUENCE [LARGE SCALE GENOMIC DNA]</scope>
    <source>
        <strain evidence="8 9">10D</strain>
    </source>
</reference>
<feature type="region of interest" description="Disordered" evidence="5">
    <location>
        <begin position="226"/>
        <end position="303"/>
    </location>
</feature>
<dbReference type="OrthoDB" id="434519at2759"/>
<feature type="transmembrane region" description="Helical" evidence="6">
    <location>
        <begin position="161"/>
        <end position="178"/>
    </location>
</feature>
<keyword evidence="2 6" id="KW-0812">Transmembrane</keyword>
<protein>
    <recommendedName>
        <fullName evidence="10">Sulfite exporter TauE/SafE</fullName>
    </recommendedName>
</protein>
<evidence type="ECO:0000313" key="8">
    <source>
        <dbReference type="EMBL" id="BAM80590.1"/>
    </source>
</evidence>
<feature type="compositionally biased region" description="Polar residues" evidence="5">
    <location>
        <begin position="244"/>
        <end position="264"/>
    </location>
</feature>
<evidence type="ECO:0000256" key="6">
    <source>
        <dbReference type="SAM" id="Phobius"/>
    </source>
</evidence>
<feature type="compositionally biased region" description="Polar residues" evidence="5">
    <location>
        <begin position="324"/>
        <end position="336"/>
    </location>
</feature>
<feature type="chain" id="PRO_5004018263" description="Sulfite exporter TauE/SafE" evidence="7">
    <location>
        <begin position="35"/>
        <end position="606"/>
    </location>
</feature>
<gene>
    <name evidence="8" type="ORF">CYME_CMK237C</name>
</gene>
<evidence type="ECO:0000313" key="9">
    <source>
        <dbReference type="Proteomes" id="UP000007014"/>
    </source>
</evidence>
<evidence type="ECO:0000256" key="1">
    <source>
        <dbReference type="ARBA" id="ARBA00004141"/>
    </source>
</evidence>
<feature type="signal peptide" evidence="7">
    <location>
        <begin position="1"/>
        <end position="34"/>
    </location>
</feature>
<evidence type="ECO:0000256" key="5">
    <source>
        <dbReference type="SAM" id="MobiDB-lite"/>
    </source>
</evidence>
<evidence type="ECO:0000256" key="2">
    <source>
        <dbReference type="ARBA" id="ARBA00022692"/>
    </source>
</evidence>
<keyword evidence="7" id="KW-0732">Signal</keyword>
<feature type="transmembrane region" description="Helical" evidence="6">
    <location>
        <begin position="529"/>
        <end position="554"/>
    </location>
</feature>
<organism evidence="8 9">
    <name type="scientific">Cyanidioschyzon merolae (strain NIES-3377 / 10D)</name>
    <name type="common">Unicellular red alga</name>
    <dbReference type="NCBI Taxonomy" id="280699"/>
    <lineage>
        <taxon>Eukaryota</taxon>
        <taxon>Rhodophyta</taxon>
        <taxon>Bangiophyceae</taxon>
        <taxon>Cyanidiales</taxon>
        <taxon>Cyanidiaceae</taxon>
        <taxon>Cyanidioschyzon</taxon>
    </lineage>
</organism>
<dbReference type="GO" id="GO:0016567">
    <property type="term" value="P:protein ubiquitination"/>
    <property type="evidence" value="ECO:0007669"/>
    <property type="project" value="TreeGrafter"/>
</dbReference>
<dbReference type="RefSeq" id="XP_005536626.1">
    <property type="nucleotide sequence ID" value="XM_005536569.1"/>
</dbReference>
<dbReference type="eggNOG" id="ENOG502QUAQ">
    <property type="taxonomic scope" value="Eukaryota"/>
</dbReference>
<dbReference type="EMBL" id="AP006493">
    <property type="protein sequence ID" value="BAM80590.1"/>
    <property type="molecule type" value="Genomic_DNA"/>
</dbReference>
<name>M1V5F7_CYAM1</name>
<evidence type="ECO:0000256" key="7">
    <source>
        <dbReference type="SAM" id="SignalP"/>
    </source>
</evidence>
<feature type="region of interest" description="Disordered" evidence="5">
    <location>
        <begin position="316"/>
        <end position="337"/>
    </location>
</feature>
<proteinExistence type="predicted"/>
<feature type="transmembrane region" description="Helical" evidence="6">
    <location>
        <begin position="107"/>
        <end position="126"/>
    </location>
</feature>
<evidence type="ECO:0000256" key="4">
    <source>
        <dbReference type="ARBA" id="ARBA00023136"/>
    </source>
</evidence>
<evidence type="ECO:0000256" key="3">
    <source>
        <dbReference type="ARBA" id="ARBA00022989"/>
    </source>
</evidence>
<dbReference type="AlphaFoldDB" id="M1V5F7"/>
<dbReference type="GO" id="GO:0016020">
    <property type="term" value="C:membrane"/>
    <property type="evidence" value="ECO:0007669"/>
    <property type="project" value="UniProtKB-SubCell"/>
</dbReference>
<keyword evidence="9" id="KW-1185">Reference proteome</keyword>
<dbReference type="HOGENOM" id="CLU_422362_0_0_1"/>
<feature type="transmembrane region" description="Helical" evidence="6">
    <location>
        <begin position="374"/>
        <end position="392"/>
    </location>
</feature>
<dbReference type="Gramene" id="CMK237CT">
    <property type="protein sequence ID" value="CMK237CT"/>
    <property type="gene ID" value="CMK237C"/>
</dbReference>
<dbReference type="PANTHER" id="PTHR14255:SF3">
    <property type="entry name" value="SULFITE EXPORTER TAUE_SAFE FAMILY PROTEIN 5-RELATED"/>
    <property type="match status" value="1"/>
</dbReference>
<feature type="transmembrane region" description="Helical" evidence="6">
    <location>
        <begin position="561"/>
        <end position="583"/>
    </location>
</feature>
<feature type="transmembrane region" description="Helical" evidence="6">
    <location>
        <begin position="408"/>
        <end position="430"/>
    </location>
</feature>
<dbReference type="GeneID" id="16994253"/>
<comment type="subcellular location">
    <subcellularLocation>
        <location evidence="1">Membrane</location>
        <topology evidence="1">Multi-pass membrane protein</topology>
    </subcellularLocation>
</comment>
<feature type="transmembrane region" description="Helical" evidence="6">
    <location>
        <begin position="460"/>
        <end position="481"/>
    </location>
</feature>
<dbReference type="Proteomes" id="UP000007014">
    <property type="component" value="Chromosome 11"/>
</dbReference>